<dbReference type="EMBL" id="DUZY01000004">
    <property type="protein sequence ID" value="DAD35230.1"/>
    <property type="molecule type" value="Genomic_DNA"/>
</dbReference>
<dbReference type="Proteomes" id="UP000607653">
    <property type="component" value="Unassembled WGS sequence"/>
</dbReference>
<organism evidence="2 3">
    <name type="scientific">Nelumbo nucifera</name>
    <name type="common">Sacred lotus</name>
    <dbReference type="NCBI Taxonomy" id="4432"/>
    <lineage>
        <taxon>Eukaryota</taxon>
        <taxon>Viridiplantae</taxon>
        <taxon>Streptophyta</taxon>
        <taxon>Embryophyta</taxon>
        <taxon>Tracheophyta</taxon>
        <taxon>Spermatophyta</taxon>
        <taxon>Magnoliopsida</taxon>
        <taxon>Proteales</taxon>
        <taxon>Nelumbonaceae</taxon>
        <taxon>Nelumbo</taxon>
    </lineage>
</organism>
<evidence type="ECO:0000256" key="1">
    <source>
        <dbReference type="SAM" id="MobiDB-lite"/>
    </source>
</evidence>
<dbReference type="AlphaFoldDB" id="A0A822YRT8"/>
<comment type="caution">
    <text evidence="2">The sequence shown here is derived from an EMBL/GenBank/DDBJ whole genome shotgun (WGS) entry which is preliminary data.</text>
</comment>
<keyword evidence="3" id="KW-1185">Reference proteome</keyword>
<sequence length="48" mass="5433">MMLCASLVYSPKRDKEVGFILSYLTSSENKLGDNSNHELGDQRENLTK</sequence>
<reference evidence="2 3" key="1">
    <citation type="journal article" date="2020" name="Mol. Biol. Evol.">
        <title>Distinct Expression and Methylation Patterns for Genes with Different Fates following a Single Whole-Genome Duplication in Flowering Plants.</title>
        <authorList>
            <person name="Shi T."/>
            <person name="Rahmani R.S."/>
            <person name="Gugger P.F."/>
            <person name="Wang M."/>
            <person name="Li H."/>
            <person name="Zhang Y."/>
            <person name="Li Z."/>
            <person name="Wang Q."/>
            <person name="Van de Peer Y."/>
            <person name="Marchal K."/>
            <person name="Chen J."/>
        </authorList>
    </citation>
    <scope>NUCLEOTIDE SEQUENCE [LARGE SCALE GENOMIC DNA]</scope>
    <source>
        <tissue evidence="2">Leaf</tissue>
    </source>
</reference>
<name>A0A822YRT8_NELNU</name>
<evidence type="ECO:0000313" key="3">
    <source>
        <dbReference type="Proteomes" id="UP000607653"/>
    </source>
</evidence>
<feature type="region of interest" description="Disordered" evidence="1">
    <location>
        <begin position="28"/>
        <end position="48"/>
    </location>
</feature>
<accession>A0A822YRT8</accession>
<proteinExistence type="predicted"/>
<evidence type="ECO:0000313" key="2">
    <source>
        <dbReference type="EMBL" id="DAD35230.1"/>
    </source>
</evidence>
<protein>
    <submittedName>
        <fullName evidence="2">Uncharacterized protein</fullName>
    </submittedName>
</protein>
<feature type="compositionally biased region" description="Basic and acidic residues" evidence="1">
    <location>
        <begin position="35"/>
        <end position="48"/>
    </location>
</feature>
<gene>
    <name evidence="2" type="ORF">HUJ06_005870</name>
</gene>